<protein>
    <submittedName>
        <fullName evidence="1">Uncharacterized protein</fullName>
    </submittedName>
</protein>
<organism evidence="1 2">
    <name type="scientific">Recurvomyces mirabilis</name>
    <dbReference type="NCBI Taxonomy" id="574656"/>
    <lineage>
        <taxon>Eukaryota</taxon>
        <taxon>Fungi</taxon>
        <taxon>Dikarya</taxon>
        <taxon>Ascomycota</taxon>
        <taxon>Pezizomycotina</taxon>
        <taxon>Dothideomycetes</taxon>
        <taxon>Dothideomycetidae</taxon>
        <taxon>Mycosphaerellales</taxon>
        <taxon>Teratosphaeriaceae</taxon>
        <taxon>Recurvomyces</taxon>
    </lineage>
</organism>
<comment type="caution">
    <text evidence="1">The sequence shown here is derived from an EMBL/GenBank/DDBJ whole genome shotgun (WGS) entry which is preliminary data.</text>
</comment>
<dbReference type="InterPro" id="IPR024222">
    <property type="entry name" value="Ten1_fungal"/>
</dbReference>
<reference evidence="1" key="1">
    <citation type="submission" date="2023-07" db="EMBL/GenBank/DDBJ databases">
        <title>Black Yeasts Isolated from many extreme environments.</title>
        <authorList>
            <person name="Coleine C."/>
            <person name="Stajich J.E."/>
            <person name="Selbmann L."/>
        </authorList>
    </citation>
    <scope>NUCLEOTIDE SEQUENCE</scope>
    <source>
        <strain evidence="1">CCFEE 5485</strain>
    </source>
</reference>
<dbReference type="Pfam" id="PF12658">
    <property type="entry name" value="Ten1"/>
    <property type="match status" value="1"/>
</dbReference>
<dbReference type="GO" id="GO:1990879">
    <property type="term" value="C:CST complex"/>
    <property type="evidence" value="ECO:0007669"/>
    <property type="project" value="InterPro"/>
</dbReference>
<dbReference type="GO" id="GO:0043047">
    <property type="term" value="F:single-stranded telomeric DNA binding"/>
    <property type="evidence" value="ECO:0007669"/>
    <property type="project" value="InterPro"/>
</dbReference>
<proteinExistence type="predicted"/>
<keyword evidence="2" id="KW-1185">Reference proteome</keyword>
<dbReference type="InterPro" id="IPR012340">
    <property type="entry name" value="NA-bd_OB-fold"/>
</dbReference>
<evidence type="ECO:0000313" key="2">
    <source>
        <dbReference type="Proteomes" id="UP001274830"/>
    </source>
</evidence>
<dbReference type="Proteomes" id="UP001274830">
    <property type="component" value="Unassembled WGS sequence"/>
</dbReference>
<dbReference type="EMBL" id="JAUTXT010000003">
    <property type="protein sequence ID" value="KAK3679055.1"/>
    <property type="molecule type" value="Genomic_DNA"/>
</dbReference>
<dbReference type="AlphaFoldDB" id="A0AAE0WVU6"/>
<name>A0AAE0WVU6_9PEZI</name>
<sequence length="134" mass="14745">MPEPSRLLKLEQLPSTTTTIGTKIRFLGCVHDYDTTTALLTLRDHYPATAKDVPTIFVSIDNIKDGLDHELLAVGSWLNVMGALRARPQGFKVSRQARVAFVDATIVWSAGAVRLERYQDAVDGYQGCVARDAV</sequence>
<evidence type="ECO:0000313" key="1">
    <source>
        <dbReference type="EMBL" id="KAK3679055.1"/>
    </source>
</evidence>
<dbReference type="GO" id="GO:0016233">
    <property type="term" value="P:telomere capping"/>
    <property type="evidence" value="ECO:0007669"/>
    <property type="project" value="InterPro"/>
</dbReference>
<accession>A0AAE0WVU6</accession>
<dbReference type="Gene3D" id="2.40.50.140">
    <property type="entry name" value="Nucleic acid-binding proteins"/>
    <property type="match status" value="1"/>
</dbReference>
<gene>
    <name evidence="1" type="ORF">LTR78_001508</name>
</gene>